<dbReference type="PANTHER" id="PTHR19370">
    <property type="entry name" value="NADH-CYTOCHROME B5 REDUCTASE"/>
    <property type="match status" value="1"/>
</dbReference>
<proteinExistence type="inferred from homology"/>
<dbReference type="InterPro" id="IPR039261">
    <property type="entry name" value="FNR_nucleotide-bd"/>
</dbReference>
<dbReference type="GO" id="GO:0090524">
    <property type="term" value="F:cytochrome-b5 reductase activity, acting on NADH"/>
    <property type="evidence" value="ECO:0007669"/>
    <property type="project" value="UniProtKB-EC"/>
</dbReference>
<dbReference type="EMBL" id="JWZX01001297">
    <property type="protein sequence ID" value="KOO34203.1"/>
    <property type="molecule type" value="Genomic_DNA"/>
</dbReference>
<evidence type="ECO:0000256" key="8">
    <source>
        <dbReference type="ARBA" id="ARBA00023027"/>
    </source>
</evidence>
<keyword evidence="5" id="KW-0285">Flavoprotein</keyword>
<comment type="cofactor">
    <cofactor evidence="1">
        <name>FAD</name>
        <dbReference type="ChEBI" id="CHEBI:57692"/>
    </cofactor>
</comment>
<evidence type="ECO:0000256" key="10">
    <source>
        <dbReference type="ARBA" id="ARBA00047682"/>
    </source>
</evidence>
<evidence type="ECO:0000256" key="2">
    <source>
        <dbReference type="ARBA" id="ARBA00004173"/>
    </source>
</evidence>
<dbReference type="Pfam" id="PF00175">
    <property type="entry name" value="NAD_binding_1"/>
    <property type="match status" value="1"/>
</dbReference>
<comment type="caution">
    <text evidence="12">The sequence shown here is derived from an EMBL/GenBank/DDBJ whole genome shotgun (WGS) entry which is preliminary data.</text>
</comment>
<sequence>MQATLKKKRMVHGSAEVTRRWRAIGLVGGGTGIAPLIQIARIVLDDPHDLTTVRMLSINRHEEDILMKAELDAMAAAHPERFQVAYSLTGPVYSGWPGFTGRGSLAMIQSALPPPGAPNGMTMIFVCGTDGFVDTWGGKTGRGPKKADGSKGPKIQGPLTGLLAEAGFHEAEVFKY</sequence>
<name>A0A0M0K736_9EUKA</name>
<evidence type="ECO:0000256" key="5">
    <source>
        <dbReference type="ARBA" id="ARBA00022630"/>
    </source>
</evidence>
<dbReference type="OrthoDB" id="432685at2759"/>
<gene>
    <name evidence="12" type="ORF">Ctob_009408</name>
</gene>
<keyword evidence="9" id="KW-0496">Mitochondrion</keyword>
<comment type="subcellular location">
    <subcellularLocation>
        <location evidence="2">Mitochondrion</location>
    </subcellularLocation>
</comment>
<feature type="domain" description="Oxidoreductase FAD/NAD(P)-binding" evidence="11">
    <location>
        <begin position="26"/>
        <end position="134"/>
    </location>
</feature>
<dbReference type="GO" id="GO:0004420">
    <property type="term" value="F:hydroxymethylglutaryl-CoA reductase (NADPH) activity"/>
    <property type="evidence" value="ECO:0007669"/>
    <property type="project" value="UniProtKB-EC"/>
</dbReference>
<keyword evidence="13" id="KW-1185">Reference proteome</keyword>
<keyword evidence="6" id="KW-0274">FAD</keyword>
<dbReference type="EC" id="1.1.1.34" evidence="4"/>
<evidence type="ECO:0000313" key="12">
    <source>
        <dbReference type="EMBL" id="KOO34203.1"/>
    </source>
</evidence>
<reference evidence="13" key="1">
    <citation type="journal article" date="2015" name="PLoS Genet.">
        <title>Genome Sequence and Transcriptome Analyses of Chrysochromulina tobin: Metabolic Tools for Enhanced Algal Fitness in the Prominent Order Prymnesiales (Haptophyceae).</title>
        <authorList>
            <person name="Hovde B.T."/>
            <person name="Deodato C.R."/>
            <person name="Hunsperger H.M."/>
            <person name="Ryken S.A."/>
            <person name="Yost W."/>
            <person name="Jha R.K."/>
            <person name="Patterson J."/>
            <person name="Monnat R.J. Jr."/>
            <person name="Barlow S.B."/>
            <person name="Starkenburg S.R."/>
            <person name="Cattolico R.A."/>
        </authorList>
    </citation>
    <scope>NUCLEOTIDE SEQUENCE</scope>
    <source>
        <strain evidence="13">CCMP291</strain>
    </source>
</reference>
<dbReference type="Proteomes" id="UP000037460">
    <property type="component" value="Unassembled WGS sequence"/>
</dbReference>
<dbReference type="SUPFAM" id="SSF52343">
    <property type="entry name" value="Ferredoxin reductase-like, C-terminal NADP-linked domain"/>
    <property type="match status" value="1"/>
</dbReference>
<comment type="similarity">
    <text evidence="3">Belongs to the flavoprotein pyridine nucleotide cytochrome reductase family.</text>
</comment>
<dbReference type="Gene3D" id="3.40.50.80">
    <property type="entry name" value="Nucleotide-binding domain of ferredoxin-NADP reductase (FNR) module"/>
    <property type="match status" value="1"/>
</dbReference>
<dbReference type="PRINTS" id="PR00406">
    <property type="entry name" value="CYTB5RDTASE"/>
</dbReference>
<dbReference type="InterPro" id="IPR023076">
    <property type="entry name" value="HMG_CoA_Rdtase_CS"/>
</dbReference>
<organism evidence="12 13">
    <name type="scientific">Chrysochromulina tobinii</name>
    <dbReference type="NCBI Taxonomy" id="1460289"/>
    <lineage>
        <taxon>Eukaryota</taxon>
        <taxon>Haptista</taxon>
        <taxon>Haptophyta</taxon>
        <taxon>Prymnesiophyceae</taxon>
        <taxon>Prymnesiales</taxon>
        <taxon>Chrysochromulinaceae</taxon>
        <taxon>Chrysochromulina</taxon>
    </lineage>
</organism>
<dbReference type="InterPro" id="IPR001433">
    <property type="entry name" value="OxRdtase_FAD/NAD-bd"/>
</dbReference>
<evidence type="ECO:0000256" key="4">
    <source>
        <dbReference type="ARBA" id="ARBA00012999"/>
    </source>
</evidence>
<evidence type="ECO:0000256" key="7">
    <source>
        <dbReference type="ARBA" id="ARBA00023002"/>
    </source>
</evidence>
<evidence type="ECO:0000256" key="3">
    <source>
        <dbReference type="ARBA" id="ARBA00006105"/>
    </source>
</evidence>
<dbReference type="InterPro" id="IPR001834">
    <property type="entry name" value="CBR-like"/>
</dbReference>
<evidence type="ECO:0000256" key="9">
    <source>
        <dbReference type="ARBA" id="ARBA00023128"/>
    </source>
</evidence>
<dbReference type="PRINTS" id="PR00371">
    <property type="entry name" value="FPNCR"/>
</dbReference>
<dbReference type="AlphaFoldDB" id="A0A0M0K736"/>
<keyword evidence="7" id="KW-0560">Oxidoreductase</keyword>
<dbReference type="GO" id="GO:0005739">
    <property type="term" value="C:mitochondrion"/>
    <property type="evidence" value="ECO:0007669"/>
    <property type="project" value="UniProtKB-SubCell"/>
</dbReference>
<keyword evidence="8" id="KW-0520">NAD</keyword>
<evidence type="ECO:0000256" key="1">
    <source>
        <dbReference type="ARBA" id="ARBA00001974"/>
    </source>
</evidence>
<dbReference type="PANTHER" id="PTHR19370:SF171">
    <property type="entry name" value="NADH-CYTOCHROME B5 REDUCTASE 2"/>
    <property type="match status" value="1"/>
</dbReference>
<evidence type="ECO:0000259" key="11">
    <source>
        <dbReference type="Pfam" id="PF00175"/>
    </source>
</evidence>
<accession>A0A0M0K736</accession>
<evidence type="ECO:0000256" key="6">
    <source>
        <dbReference type="ARBA" id="ARBA00022827"/>
    </source>
</evidence>
<protein>
    <recommendedName>
        <fullName evidence="4">hydroxymethylglutaryl-CoA reductase (NADPH)</fullName>
        <ecNumber evidence="4">1.1.1.34</ecNumber>
    </recommendedName>
</protein>
<comment type="catalytic activity">
    <reaction evidence="10">
        <text>2 Fe(III)-[cytochrome b5] + NADH = 2 Fe(II)-[cytochrome b5] + NAD(+) + H(+)</text>
        <dbReference type="Rhea" id="RHEA:46680"/>
        <dbReference type="Rhea" id="RHEA-COMP:10438"/>
        <dbReference type="Rhea" id="RHEA-COMP:10439"/>
        <dbReference type="ChEBI" id="CHEBI:15378"/>
        <dbReference type="ChEBI" id="CHEBI:29033"/>
        <dbReference type="ChEBI" id="CHEBI:29034"/>
        <dbReference type="ChEBI" id="CHEBI:57540"/>
        <dbReference type="ChEBI" id="CHEBI:57945"/>
        <dbReference type="EC" id="1.6.2.2"/>
    </reaction>
</comment>
<dbReference type="PROSITE" id="PS00318">
    <property type="entry name" value="HMG_COA_REDUCTASE_2"/>
    <property type="match status" value="1"/>
</dbReference>
<dbReference type="CDD" id="cd06183">
    <property type="entry name" value="cyt_b5_reduct_like"/>
    <property type="match status" value="1"/>
</dbReference>
<evidence type="ECO:0000313" key="13">
    <source>
        <dbReference type="Proteomes" id="UP000037460"/>
    </source>
</evidence>
<dbReference type="InterPro" id="IPR001709">
    <property type="entry name" value="Flavoprot_Pyr_Nucl_cyt_Rdtase"/>
</dbReference>